<proteinExistence type="predicted"/>
<feature type="repeat" description="ANK" evidence="1">
    <location>
        <begin position="54"/>
        <end position="86"/>
    </location>
</feature>
<keyword evidence="1" id="KW-0040">ANK repeat</keyword>
<dbReference type="InterPro" id="IPR002110">
    <property type="entry name" value="Ankyrin_rpt"/>
</dbReference>
<dbReference type="Pfam" id="PF12796">
    <property type="entry name" value="Ank_2"/>
    <property type="match status" value="1"/>
</dbReference>
<dbReference type="Gene3D" id="1.25.40.20">
    <property type="entry name" value="Ankyrin repeat-containing domain"/>
    <property type="match status" value="1"/>
</dbReference>
<comment type="caution">
    <text evidence="2">The sequence shown here is derived from an EMBL/GenBank/DDBJ whole genome shotgun (WGS) entry which is preliminary data.</text>
</comment>
<dbReference type="PROSITE" id="PS50088">
    <property type="entry name" value="ANK_REPEAT"/>
    <property type="match status" value="1"/>
</dbReference>
<dbReference type="OrthoDB" id="10057496at2759"/>
<dbReference type="Proteomes" id="UP000070089">
    <property type="component" value="Unassembled WGS sequence"/>
</dbReference>
<sequence length="542" mass="59803">MLCGGVRWRREKALEEWFQAACTGDTRVLTKLLSKHGTAPSDTRPTLSHGSIFNGFTAIHYAAYNGHTAIVKLLLRTEAAAQTEKPVRISALGIINSRLHIQLSAGATALMIALIRGHINVALVLLDHACKCETSHTTMSGAPLSARSKIKTSSNRTLPPKNEVKRRILKTQTATGISALMLLVALNSIDAVTLLKANNYLLLREEVELTSNNGGNAALMIALLGRDKILEEIISVILGEEYYTDADSCAASTTMQLFVKGLQIIGPLPPFQQDRNLFCFAVSFMKSAMQHDERGFSVLDSARYQLNEKKWGTSRAAKERTYLLYRNLLWRIHIFVNDCPPVNIQNPCEHWNSYDACCNRLGVLSDSDFKILARDLAKNPEINHYVEDMLTVRKFQKLMRPFSSAIASPSSEPEIETKPETLVVTNNEIRNEPVSESRPESGKICSGASIFDSNIEPSSTLNSTLVLTRTIVGGDVDNQVEPTLQVSVPVEMHHGIELAQLTPTTKSHRSDKFSVRSSNSLQLSLSLNFDNSPTLSSCVLIN</sequence>
<reference evidence="2 3" key="1">
    <citation type="journal article" date="2015" name="Mol. Biochem. Parasitol.">
        <title>Identification of polymorphic genes for use in assemblage B genotyping assays through comparative genomics of multiple assemblage B Giardia duodenalis isolates.</title>
        <authorList>
            <person name="Wielinga C."/>
            <person name="Thompson R.C."/>
            <person name="Monis P."/>
            <person name="Ryan U."/>
        </authorList>
    </citation>
    <scope>NUCLEOTIDE SEQUENCE [LARGE SCALE GENOMIC DNA]</scope>
    <source>
        <strain evidence="2 3">BAH15c1</strain>
    </source>
</reference>
<dbReference type="SMART" id="SM00248">
    <property type="entry name" value="ANK"/>
    <property type="match status" value="2"/>
</dbReference>
<dbReference type="PROSITE" id="PS50297">
    <property type="entry name" value="ANK_REP_REGION"/>
    <property type="match status" value="1"/>
</dbReference>
<dbReference type="SUPFAM" id="SSF48403">
    <property type="entry name" value="Ankyrin repeat"/>
    <property type="match status" value="1"/>
</dbReference>
<accession>A0A132NQN2</accession>
<dbReference type="EMBL" id="JXTI01000123">
    <property type="protein sequence ID" value="KWX12336.1"/>
    <property type="molecule type" value="Genomic_DNA"/>
</dbReference>
<dbReference type="InterPro" id="IPR036770">
    <property type="entry name" value="Ankyrin_rpt-contain_sf"/>
</dbReference>
<dbReference type="PANTHER" id="PTHR24120">
    <property type="entry name" value="GH07239P"/>
    <property type="match status" value="1"/>
</dbReference>
<name>A0A132NQN2_GIAIN</name>
<dbReference type="VEuPathDB" id="GiardiaDB:QR46_3707"/>
<evidence type="ECO:0000313" key="2">
    <source>
        <dbReference type="EMBL" id="KWX12336.1"/>
    </source>
</evidence>
<dbReference type="PANTHER" id="PTHR24120:SF4">
    <property type="entry name" value="GH07239P"/>
    <property type="match status" value="1"/>
</dbReference>
<dbReference type="AlphaFoldDB" id="A0A132NQN2"/>
<gene>
    <name evidence="2" type="ORF">QR46_3707</name>
</gene>
<evidence type="ECO:0000256" key="1">
    <source>
        <dbReference type="PROSITE-ProRule" id="PRU00023"/>
    </source>
</evidence>
<protein>
    <submittedName>
        <fullName evidence="2">Ankyrin repeat protein</fullName>
    </submittedName>
</protein>
<evidence type="ECO:0000313" key="3">
    <source>
        <dbReference type="Proteomes" id="UP000070089"/>
    </source>
</evidence>
<organism evidence="2 3">
    <name type="scientific">Giardia duodenalis assemblage B</name>
    <dbReference type="NCBI Taxonomy" id="1394984"/>
    <lineage>
        <taxon>Eukaryota</taxon>
        <taxon>Metamonada</taxon>
        <taxon>Diplomonadida</taxon>
        <taxon>Hexamitidae</taxon>
        <taxon>Giardiinae</taxon>
        <taxon>Giardia</taxon>
    </lineage>
</organism>